<gene>
    <name evidence="1" type="ORF">Q4T40_11320</name>
</gene>
<dbReference type="Proteomes" id="UP001254848">
    <property type="component" value="Unassembled WGS sequence"/>
</dbReference>
<dbReference type="EMBL" id="JAUOZS010000001">
    <property type="protein sequence ID" value="MDT8901837.1"/>
    <property type="molecule type" value="Genomic_DNA"/>
</dbReference>
<protein>
    <submittedName>
        <fullName evidence="1">Uncharacterized protein</fullName>
    </submittedName>
</protein>
<proteinExistence type="predicted"/>
<comment type="caution">
    <text evidence="1">The sequence shown here is derived from an EMBL/GenBank/DDBJ whole genome shotgun (WGS) entry which is preliminary data.</text>
</comment>
<reference evidence="1 2" key="1">
    <citation type="submission" date="2023-07" db="EMBL/GenBank/DDBJ databases">
        <title>The novel representative of Negativicutes class, Anaeroselena agilis gen. nov. sp. nov.</title>
        <authorList>
            <person name="Prokofeva M.I."/>
            <person name="Elcheninov A.G."/>
            <person name="Klyukina A."/>
            <person name="Kublanov I.V."/>
            <person name="Frolov E.N."/>
            <person name="Podosokorskaya O.A."/>
        </authorList>
    </citation>
    <scope>NUCLEOTIDE SEQUENCE [LARGE SCALE GENOMIC DNA]</scope>
    <source>
        <strain evidence="1 2">4137-cl</strain>
    </source>
</reference>
<organism evidence="1 2">
    <name type="scientific">Anaeroselena agilis</name>
    <dbReference type="NCBI Taxonomy" id="3063788"/>
    <lineage>
        <taxon>Bacteria</taxon>
        <taxon>Bacillati</taxon>
        <taxon>Bacillota</taxon>
        <taxon>Negativicutes</taxon>
        <taxon>Acetonemataceae</taxon>
        <taxon>Anaeroselena</taxon>
    </lineage>
</organism>
<dbReference type="RefSeq" id="WP_413780340.1">
    <property type="nucleotide sequence ID" value="NZ_JAUOZS010000001.1"/>
</dbReference>
<evidence type="ECO:0000313" key="2">
    <source>
        <dbReference type="Proteomes" id="UP001254848"/>
    </source>
</evidence>
<accession>A0ABU3NYG5</accession>
<evidence type="ECO:0000313" key="1">
    <source>
        <dbReference type="EMBL" id="MDT8901837.1"/>
    </source>
</evidence>
<sequence>MNVSTMIDELVVHIKKLTTTLQFTTPKGAHRAPQVVDGYLPPKDPKNHNTTEDFPYVIVRYLSDETDEEGATAQVKVICGVYSDDDRQGWRDLLNLMSSIKTFLLSNRLFGGCFSVELPLKREIPEEQPVPEWQGVLTLNVSIPSIMEVDEDVQKIFSR</sequence>
<name>A0ABU3NYG5_9FIRM</name>
<keyword evidence="2" id="KW-1185">Reference proteome</keyword>